<accession>A0A484MYM3</accession>
<evidence type="ECO:0000313" key="2">
    <source>
        <dbReference type="Proteomes" id="UP000595140"/>
    </source>
</evidence>
<reference evidence="1 2" key="1">
    <citation type="submission" date="2018-04" db="EMBL/GenBank/DDBJ databases">
        <authorList>
            <person name="Vogel A."/>
        </authorList>
    </citation>
    <scope>NUCLEOTIDE SEQUENCE [LARGE SCALE GENOMIC DNA]</scope>
</reference>
<gene>
    <name evidence="1" type="ORF">CCAM_LOCUS35666</name>
</gene>
<evidence type="ECO:0000313" key="1">
    <source>
        <dbReference type="EMBL" id="VFQ93890.1"/>
    </source>
</evidence>
<dbReference type="AlphaFoldDB" id="A0A484MYM3"/>
<protein>
    <submittedName>
        <fullName evidence="1">Uncharacterized protein</fullName>
    </submittedName>
</protein>
<dbReference type="EMBL" id="OOIL02005040">
    <property type="protein sequence ID" value="VFQ93890.1"/>
    <property type="molecule type" value="Genomic_DNA"/>
</dbReference>
<name>A0A484MYM3_9ASTE</name>
<dbReference type="Proteomes" id="UP000595140">
    <property type="component" value="Unassembled WGS sequence"/>
</dbReference>
<proteinExistence type="predicted"/>
<sequence>MFITIIIQFGSTQPLGFIKTNNFNQIGTSKLRLKKIRQNKIRYNQVPHLEVSTLVKVMTLDNFKFMQWMNHYIESIKTARATLYKIFG</sequence>
<keyword evidence="2" id="KW-1185">Reference proteome</keyword>
<organism evidence="1 2">
    <name type="scientific">Cuscuta campestris</name>
    <dbReference type="NCBI Taxonomy" id="132261"/>
    <lineage>
        <taxon>Eukaryota</taxon>
        <taxon>Viridiplantae</taxon>
        <taxon>Streptophyta</taxon>
        <taxon>Embryophyta</taxon>
        <taxon>Tracheophyta</taxon>
        <taxon>Spermatophyta</taxon>
        <taxon>Magnoliopsida</taxon>
        <taxon>eudicotyledons</taxon>
        <taxon>Gunneridae</taxon>
        <taxon>Pentapetalae</taxon>
        <taxon>asterids</taxon>
        <taxon>lamiids</taxon>
        <taxon>Solanales</taxon>
        <taxon>Convolvulaceae</taxon>
        <taxon>Cuscuteae</taxon>
        <taxon>Cuscuta</taxon>
        <taxon>Cuscuta subgen. Grammica</taxon>
        <taxon>Cuscuta sect. Cleistogrammica</taxon>
    </lineage>
</organism>